<gene>
    <name evidence="1" type="ORF">KP509_15G074100</name>
</gene>
<proteinExistence type="predicted"/>
<dbReference type="EMBL" id="CM035420">
    <property type="protein sequence ID" value="KAH7405525.1"/>
    <property type="molecule type" value="Genomic_DNA"/>
</dbReference>
<dbReference type="Proteomes" id="UP000825935">
    <property type="component" value="Chromosome 15"/>
</dbReference>
<comment type="caution">
    <text evidence="1">The sequence shown here is derived from an EMBL/GenBank/DDBJ whole genome shotgun (WGS) entry which is preliminary data.</text>
</comment>
<organism evidence="1 2">
    <name type="scientific">Ceratopteris richardii</name>
    <name type="common">Triangle waterfern</name>
    <dbReference type="NCBI Taxonomy" id="49495"/>
    <lineage>
        <taxon>Eukaryota</taxon>
        <taxon>Viridiplantae</taxon>
        <taxon>Streptophyta</taxon>
        <taxon>Embryophyta</taxon>
        <taxon>Tracheophyta</taxon>
        <taxon>Polypodiopsida</taxon>
        <taxon>Polypodiidae</taxon>
        <taxon>Polypodiales</taxon>
        <taxon>Pteridineae</taxon>
        <taxon>Pteridaceae</taxon>
        <taxon>Parkerioideae</taxon>
        <taxon>Ceratopteris</taxon>
    </lineage>
</organism>
<dbReference type="AlphaFoldDB" id="A0A8T2T4S9"/>
<reference evidence="1" key="1">
    <citation type="submission" date="2021-08" db="EMBL/GenBank/DDBJ databases">
        <title>WGS assembly of Ceratopteris richardii.</title>
        <authorList>
            <person name="Marchant D.B."/>
            <person name="Chen G."/>
            <person name="Jenkins J."/>
            <person name="Shu S."/>
            <person name="Leebens-Mack J."/>
            <person name="Grimwood J."/>
            <person name="Schmutz J."/>
            <person name="Soltis P."/>
            <person name="Soltis D."/>
            <person name="Chen Z.-H."/>
        </authorList>
    </citation>
    <scope>NUCLEOTIDE SEQUENCE</scope>
    <source>
        <strain evidence="1">Whitten #5841</strain>
        <tissue evidence="1">Leaf</tissue>
    </source>
</reference>
<keyword evidence="2" id="KW-1185">Reference proteome</keyword>
<protein>
    <submittedName>
        <fullName evidence="1">Uncharacterized protein</fullName>
    </submittedName>
</protein>
<dbReference type="OrthoDB" id="1613770at2759"/>
<evidence type="ECO:0000313" key="1">
    <source>
        <dbReference type="EMBL" id="KAH7405525.1"/>
    </source>
</evidence>
<sequence>MYIDMSNASSVLFPRDLPTREAPEQMSTPTIAYVQSILDLTNNPSYPTLHDKPFLFYLVESLSGMFWSSSHIPREEVSHLFSHPTRRCNDPLARVGLYQLSYIPCAFLV</sequence>
<evidence type="ECO:0000313" key="2">
    <source>
        <dbReference type="Proteomes" id="UP000825935"/>
    </source>
</evidence>
<name>A0A8T2T4S9_CERRI</name>
<accession>A0A8T2T4S9</accession>